<name>A0ABV0GFA5_9BURK</name>
<comment type="caution">
    <text evidence="1">The sequence shown here is derived from an EMBL/GenBank/DDBJ whole genome shotgun (WGS) entry which is preliminary data.</text>
</comment>
<gene>
    <name evidence="1" type="ORF">ABDJ40_13345</name>
</gene>
<dbReference type="RefSeq" id="WP_347610437.1">
    <property type="nucleotide sequence ID" value="NZ_JBDPZC010000006.1"/>
</dbReference>
<evidence type="ECO:0008006" key="3">
    <source>
        <dbReference type="Google" id="ProtNLM"/>
    </source>
</evidence>
<organism evidence="1 2">
    <name type="scientific">Roseateles flavus</name>
    <dbReference type="NCBI Taxonomy" id="3149041"/>
    <lineage>
        <taxon>Bacteria</taxon>
        <taxon>Pseudomonadati</taxon>
        <taxon>Pseudomonadota</taxon>
        <taxon>Betaproteobacteria</taxon>
        <taxon>Burkholderiales</taxon>
        <taxon>Sphaerotilaceae</taxon>
        <taxon>Roseateles</taxon>
    </lineage>
</organism>
<dbReference type="Proteomes" id="UP001462640">
    <property type="component" value="Unassembled WGS sequence"/>
</dbReference>
<reference evidence="1 2" key="1">
    <citation type="submission" date="2024-05" db="EMBL/GenBank/DDBJ databases">
        <title>Roseateles sp. 2.12 16S ribosomal RNA gene Genome sequencing and assembly.</title>
        <authorList>
            <person name="Woo H."/>
        </authorList>
    </citation>
    <scope>NUCLEOTIDE SEQUENCE [LARGE SCALE GENOMIC DNA]</scope>
    <source>
        <strain evidence="1 2">2.12</strain>
    </source>
</reference>
<accession>A0ABV0GFA5</accession>
<protein>
    <recommendedName>
        <fullName evidence="3">DUF2846 domain-containing protein</fullName>
    </recommendedName>
</protein>
<evidence type="ECO:0000313" key="1">
    <source>
        <dbReference type="EMBL" id="MEO3713743.1"/>
    </source>
</evidence>
<dbReference type="EMBL" id="JBDPZC010000006">
    <property type="protein sequence ID" value="MEO3713743.1"/>
    <property type="molecule type" value="Genomic_DNA"/>
</dbReference>
<proteinExistence type="predicted"/>
<evidence type="ECO:0000313" key="2">
    <source>
        <dbReference type="Proteomes" id="UP001462640"/>
    </source>
</evidence>
<dbReference type="PROSITE" id="PS51257">
    <property type="entry name" value="PROKAR_LIPOPROTEIN"/>
    <property type="match status" value="1"/>
</dbReference>
<keyword evidence="2" id="KW-1185">Reference proteome</keyword>
<sequence>MWQRRSWILRACGSLGAWSSVVFLGGCASQPPRKLNASGQACLVLQRPRRLICSDAPAPSVEAERDIRELGPVADAISVYLIRRRIGDVGGAVPISIDGLRSLTVPPFSMARLRLSSGRHRLLLTWQGEEAALEIGGQAGSVRFIELYRSSGFWTSHGRYNWRLIEKENMADLALDCRVIADLDVRSPPSTRVG</sequence>